<proteinExistence type="predicted"/>
<comment type="caution">
    <text evidence="2">The sequence shown here is derived from an EMBL/GenBank/DDBJ whole genome shotgun (WGS) entry which is preliminary data.</text>
</comment>
<protein>
    <submittedName>
        <fullName evidence="2">Uncharacterized protein</fullName>
    </submittedName>
</protein>
<gene>
    <name evidence="2" type="ORF">GGQ96_003840</name>
</gene>
<dbReference type="RefSeq" id="WP_246360728.1">
    <property type="nucleotide sequence ID" value="NZ_JACHNY010000013.1"/>
</dbReference>
<name>A0A7W7EZW7_9SPHN</name>
<evidence type="ECO:0000313" key="3">
    <source>
        <dbReference type="Proteomes" id="UP000574769"/>
    </source>
</evidence>
<feature type="compositionally biased region" description="Basic and acidic residues" evidence="1">
    <location>
        <begin position="104"/>
        <end position="113"/>
    </location>
</feature>
<organism evidence="2 3">
    <name type="scientific">Sphingomonas abaci</name>
    <dbReference type="NCBI Taxonomy" id="237611"/>
    <lineage>
        <taxon>Bacteria</taxon>
        <taxon>Pseudomonadati</taxon>
        <taxon>Pseudomonadota</taxon>
        <taxon>Alphaproteobacteria</taxon>
        <taxon>Sphingomonadales</taxon>
        <taxon>Sphingomonadaceae</taxon>
        <taxon>Sphingomonas</taxon>
    </lineage>
</organism>
<dbReference type="EMBL" id="JACHNY010000013">
    <property type="protein sequence ID" value="MBB4619681.1"/>
    <property type="molecule type" value="Genomic_DNA"/>
</dbReference>
<reference evidence="2 3" key="1">
    <citation type="submission" date="2020-08" db="EMBL/GenBank/DDBJ databases">
        <title>Genomic Encyclopedia of Type Strains, Phase IV (KMG-IV): sequencing the most valuable type-strain genomes for metagenomic binning, comparative biology and taxonomic classification.</title>
        <authorList>
            <person name="Goeker M."/>
        </authorList>
    </citation>
    <scope>NUCLEOTIDE SEQUENCE [LARGE SCALE GENOMIC DNA]</scope>
    <source>
        <strain evidence="2 3">DSM 15867</strain>
    </source>
</reference>
<evidence type="ECO:0000313" key="2">
    <source>
        <dbReference type="EMBL" id="MBB4619681.1"/>
    </source>
</evidence>
<evidence type="ECO:0000256" key="1">
    <source>
        <dbReference type="SAM" id="MobiDB-lite"/>
    </source>
</evidence>
<accession>A0A7W7EZW7</accession>
<keyword evidence="3" id="KW-1185">Reference proteome</keyword>
<sequence length="127" mass="13452">MTQMLHTIPTDAVAMPAAEELTNTLRAFEQAIDDSFALGGRLAALLPAARSEARLSAVVGQGVFDRVCQALTAMGEARGHAVASHRLLDKINQQVGYVVAYGDEQPKPGDDNYGRNSASIVSIRDAA</sequence>
<feature type="region of interest" description="Disordered" evidence="1">
    <location>
        <begin position="102"/>
        <end position="127"/>
    </location>
</feature>
<dbReference type="AlphaFoldDB" id="A0A7W7EZW7"/>
<dbReference type="Proteomes" id="UP000574769">
    <property type="component" value="Unassembled WGS sequence"/>
</dbReference>